<sequence>MSSSAFARLRATDPARWVDASHGWRSRAGAAGLWSAELQQHGARLASRWTGAAALAALARLTRLRRGLEVFRLACYRADQALSEFAGALTRARALLATALAAARRAGTSFDDEGNLRDGPTAQAAATEAATALAAALSLATTADGVAARRLAELSAAIGPLIDARSGRTGEGWLAAPPPSAGASPPSCTASPAEVRAWWEALTPAQRLWSAATEPSAIATLDGLPAADRDLANRLLLEQQRAELDRALAKAHGGERKRLHELRDGLATLTDRLADDAGPRAYLLRLDLAGEGRVVVALGDPDRADHVLTHVPGMTAGLASYDGELRHAERVAAQAGRVAPAAATSAVLWLDYDAPDFVDEAAGTGRAEAGAARLRRFQDGLDAAHEGGRAHRTVLGHSYGSLVVGRAAVAPELAADDVIFVGSPGVGVNSAGALSVPTGHVWSSTSRSDIIQYAALAPRGLAADLAVTATVPGLGAVLAFGRPEDDLWFGRNPSDPAFGARVFASQPDAGHLGYWDRGRPALDAITNITVGRDVTPR</sequence>
<reference evidence="3 4" key="1">
    <citation type="submission" date="2019-02" db="EMBL/GenBank/DDBJ databases">
        <title>Sequencing the genomes of 1000 actinobacteria strains.</title>
        <authorList>
            <person name="Klenk H.-P."/>
        </authorList>
    </citation>
    <scope>NUCLEOTIDE SEQUENCE [LARGE SCALE GENOMIC DNA]</scope>
    <source>
        <strain evidence="3 4">DSM 45162</strain>
    </source>
</reference>
<evidence type="ECO:0000313" key="4">
    <source>
        <dbReference type="Proteomes" id="UP000292564"/>
    </source>
</evidence>
<name>A0A4Q7ZMX9_9ACTN</name>
<dbReference type="AlphaFoldDB" id="A0A4Q7ZMX9"/>
<dbReference type="Proteomes" id="UP000292564">
    <property type="component" value="Unassembled WGS sequence"/>
</dbReference>
<dbReference type="RefSeq" id="WP_130510680.1">
    <property type="nucleotide sequence ID" value="NZ_SHKY01000001.1"/>
</dbReference>
<protein>
    <submittedName>
        <fullName evidence="3">Alpha/beta hydrolase family protein</fullName>
    </submittedName>
</protein>
<evidence type="ECO:0000313" key="3">
    <source>
        <dbReference type="EMBL" id="RZU52001.1"/>
    </source>
</evidence>
<gene>
    <name evidence="3" type="ORF">EV385_3842</name>
</gene>
<keyword evidence="3" id="KW-0378">Hydrolase</keyword>
<evidence type="ECO:0000256" key="1">
    <source>
        <dbReference type="SAM" id="MobiDB-lite"/>
    </source>
</evidence>
<dbReference type="GO" id="GO:0016787">
    <property type="term" value="F:hydrolase activity"/>
    <property type="evidence" value="ECO:0007669"/>
    <property type="project" value="UniProtKB-KW"/>
</dbReference>
<organism evidence="3 4">
    <name type="scientific">Krasilnikovia cinnamomea</name>
    <dbReference type="NCBI Taxonomy" id="349313"/>
    <lineage>
        <taxon>Bacteria</taxon>
        <taxon>Bacillati</taxon>
        <taxon>Actinomycetota</taxon>
        <taxon>Actinomycetes</taxon>
        <taxon>Micromonosporales</taxon>
        <taxon>Micromonosporaceae</taxon>
        <taxon>Krasilnikovia</taxon>
    </lineage>
</organism>
<dbReference type="InterPro" id="IPR010427">
    <property type="entry name" value="DUF1023"/>
</dbReference>
<dbReference type="Pfam" id="PF06259">
    <property type="entry name" value="Abhydrolase_8"/>
    <property type="match status" value="1"/>
</dbReference>
<dbReference type="EMBL" id="SHKY01000001">
    <property type="protein sequence ID" value="RZU52001.1"/>
    <property type="molecule type" value="Genomic_DNA"/>
</dbReference>
<evidence type="ECO:0000259" key="2">
    <source>
        <dbReference type="Pfam" id="PF06259"/>
    </source>
</evidence>
<feature type="domain" description="DUF1023" evidence="2">
    <location>
        <begin position="288"/>
        <end position="455"/>
    </location>
</feature>
<keyword evidence="4" id="KW-1185">Reference proteome</keyword>
<comment type="caution">
    <text evidence="3">The sequence shown here is derived from an EMBL/GenBank/DDBJ whole genome shotgun (WGS) entry which is preliminary data.</text>
</comment>
<feature type="region of interest" description="Disordered" evidence="1">
    <location>
        <begin position="169"/>
        <end position="189"/>
    </location>
</feature>
<proteinExistence type="predicted"/>
<accession>A0A4Q7ZMX9</accession>
<dbReference type="OrthoDB" id="5969911at2"/>